<name>A0A5E7XRZ0_9SPHN</name>
<dbReference type="AlphaFoldDB" id="A0A5E7XRZ0"/>
<dbReference type="EMBL" id="CABVLI010000008">
    <property type="protein sequence ID" value="VVS97205.1"/>
    <property type="molecule type" value="Genomic_DNA"/>
</dbReference>
<accession>A0A5E7XRZ0</accession>
<dbReference type="Proteomes" id="UP000326857">
    <property type="component" value="Unassembled WGS sequence"/>
</dbReference>
<gene>
    <name evidence="1" type="ORF">SPHINGO391_160003</name>
</gene>
<proteinExistence type="predicted"/>
<organism evidence="1 2">
    <name type="scientific">Sphingomonas aurantiaca</name>
    <dbReference type="NCBI Taxonomy" id="185949"/>
    <lineage>
        <taxon>Bacteria</taxon>
        <taxon>Pseudomonadati</taxon>
        <taxon>Pseudomonadota</taxon>
        <taxon>Alphaproteobacteria</taxon>
        <taxon>Sphingomonadales</taxon>
        <taxon>Sphingomonadaceae</taxon>
        <taxon>Sphingomonas</taxon>
    </lineage>
</organism>
<protein>
    <submittedName>
        <fullName evidence="1">Uncharacterized protein</fullName>
    </submittedName>
</protein>
<evidence type="ECO:0000313" key="2">
    <source>
        <dbReference type="Proteomes" id="UP000326857"/>
    </source>
</evidence>
<sequence length="68" mass="7639">MEYFGKYDTPADLLADKDLSTGEKIELLESWRDDKEAYMRAAGEGMQGPSRSDALRLIENALISLRGE</sequence>
<reference evidence="1 2" key="1">
    <citation type="submission" date="2019-09" db="EMBL/GenBank/DDBJ databases">
        <authorList>
            <person name="Dittami M. S."/>
        </authorList>
    </citation>
    <scope>NUCLEOTIDE SEQUENCE [LARGE SCALE GENOMIC DNA]</scope>
    <source>
        <strain evidence="1">SPHINGO391</strain>
    </source>
</reference>
<dbReference type="RefSeq" id="WP_151989650.1">
    <property type="nucleotide sequence ID" value="NZ_LR701509.1"/>
</dbReference>
<evidence type="ECO:0000313" key="1">
    <source>
        <dbReference type="EMBL" id="VVS97205.1"/>
    </source>
</evidence>